<protein>
    <submittedName>
        <fullName evidence="11">Uncharacterized protein</fullName>
    </submittedName>
</protein>
<name>A0A444XZV8_ARAHY</name>
<dbReference type="SMR" id="A0A444XZV8"/>
<dbReference type="Pfam" id="PF25762">
    <property type="entry name" value="HAUS1"/>
    <property type="match status" value="1"/>
</dbReference>
<dbReference type="GO" id="GO:0051301">
    <property type="term" value="P:cell division"/>
    <property type="evidence" value="ECO:0007669"/>
    <property type="project" value="UniProtKB-KW"/>
</dbReference>
<keyword evidence="9" id="KW-0131">Cell cycle</keyword>
<evidence type="ECO:0000256" key="6">
    <source>
        <dbReference type="ARBA" id="ARBA00022776"/>
    </source>
</evidence>
<evidence type="ECO:0000256" key="3">
    <source>
        <dbReference type="ARBA" id="ARBA00022490"/>
    </source>
</evidence>
<feature type="compositionally biased region" description="Basic and acidic residues" evidence="10">
    <location>
        <begin position="9"/>
        <end position="21"/>
    </location>
</feature>
<evidence type="ECO:0000256" key="2">
    <source>
        <dbReference type="ARBA" id="ARBA00005479"/>
    </source>
</evidence>
<evidence type="ECO:0000256" key="4">
    <source>
        <dbReference type="ARBA" id="ARBA00022618"/>
    </source>
</evidence>
<dbReference type="InterPro" id="IPR026243">
    <property type="entry name" value="HAUS1"/>
</dbReference>
<dbReference type="GO" id="GO:0005874">
    <property type="term" value="C:microtubule"/>
    <property type="evidence" value="ECO:0007669"/>
    <property type="project" value="UniProtKB-KW"/>
</dbReference>
<evidence type="ECO:0000256" key="1">
    <source>
        <dbReference type="ARBA" id="ARBA00004186"/>
    </source>
</evidence>
<keyword evidence="12" id="KW-1185">Reference proteome</keyword>
<keyword evidence="7" id="KW-0175">Coiled coil</keyword>
<dbReference type="STRING" id="3818.A0A444XZV8"/>
<dbReference type="Gramene" id="arahy.Tifrunner.gnm2.ann2.Ah18g359500.1">
    <property type="protein sequence ID" value="arahy.Tifrunner.gnm2.ann2.Ah18g359500.1-CDS"/>
    <property type="gene ID" value="arahy.Tifrunner.gnm2.ann2.Ah18g359500"/>
</dbReference>
<feature type="region of interest" description="Disordered" evidence="10">
    <location>
        <begin position="1"/>
        <end position="21"/>
    </location>
</feature>
<dbReference type="PANTHER" id="PTHR31570:SF1">
    <property type="entry name" value="HAUS AUGMIN-LIKE COMPLEX SUBUNIT 1"/>
    <property type="match status" value="1"/>
</dbReference>
<keyword evidence="3" id="KW-0963">Cytoplasm</keyword>
<evidence type="ECO:0000256" key="5">
    <source>
        <dbReference type="ARBA" id="ARBA00022701"/>
    </source>
</evidence>
<accession>A0A444XZV8</accession>
<dbReference type="GO" id="GO:0051225">
    <property type="term" value="P:spindle assembly"/>
    <property type="evidence" value="ECO:0007669"/>
    <property type="project" value="InterPro"/>
</dbReference>
<sequence>MADQNPAELEPKSGSDASSRIEEVSEWLAKTFEAASKPVPGFEYTPRSVSHLHGLLIVSKAKDEVVRLVTRDFCQKASEYRSRGQYFDKLLLLILHQGHIILGHAFGDQYRATDTVINGAGKLKLVFGMFTRVAIKQLDRIIGQGQFAISVEDTLKIIICRKQHKKLYSLEMELAAVRNEVFVLKQLLETNGIYSERKPLVMICVLTTFGRQKNRDAIRNVWMGISATLKKLEDGRALLHDLLLREVKIVETIRIRTLIVRIC</sequence>
<comment type="similarity">
    <text evidence="2">Belongs to the HAUS1 family.</text>
</comment>
<dbReference type="AlphaFoldDB" id="A0A444XZV8"/>
<comment type="caution">
    <text evidence="11">The sequence shown here is derived from an EMBL/GenBank/DDBJ whole genome shotgun (WGS) entry which is preliminary data.</text>
</comment>
<dbReference type="GO" id="GO:0070652">
    <property type="term" value="C:HAUS complex"/>
    <property type="evidence" value="ECO:0007669"/>
    <property type="project" value="InterPro"/>
</dbReference>
<keyword evidence="4" id="KW-0132">Cell division</keyword>
<evidence type="ECO:0000256" key="8">
    <source>
        <dbReference type="ARBA" id="ARBA00023212"/>
    </source>
</evidence>
<evidence type="ECO:0000256" key="9">
    <source>
        <dbReference type="ARBA" id="ARBA00023306"/>
    </source>
</evidence>
<dbReference type="GO" id="GO:0005819">
    <property type="term" value="C:spindle"/>
    <property type="evidence" value="ECO:0007669"/>
    <property type="project" value="UniProtKB-SubCell"/>
</dbReference>
<gene>
    <name evidence="11" type="ORF">Ahy_B08g090270</name>
</gene>
<dbReference type="GO" id="GO:0005829">
    <property type="term" value="C:cytosol"/>
    <property type="evidence" value="ECO:0007669"/>
    <property type="project" value="TreeGrafter"/>
</dbReference>
<keyword evidence="8" id="KW-0206">Cytoskeleton</keyword>
<evidence type="ECO:0000313" key="12">
    <source>
        <dbReference type="Proteomes" id="UP000289738"/>
    </source>
</evidence>
<comment type="subcellular location">
    <subcellularLocation>
        <location evidence="1">Cytoplasm</location>
        <location evidence="1">Cytoskeleton</location>
        <location evidence="1">Spindle</location>
    </subcellularLocation>
</comment>
<dbReference type="EMBL" id="SDMP01000018">
    <property type="protein sequence ID" value="RYQ95208.1"/>
    <property type="molecule type" value="Genomic_DNA"/>
</dbReference>
<dbReference type="PANTHER" id="PTHR31570">
    <property type="entry name" value="HAUS AUGMIN-LIKE COMPLEX SUBUNIT 1"/>
    <property type="match status" value="1"/>
</dbReference>
<evidence type="ECO:0000256" key="10">
    <source>
        <dbReference type="SAM" id="MobiDB-lite"/>
    </source>
</evidence>
<dbReference type="UniPathway" id="UPA00378"/>
<reference evidence="11 12" key="1">
    <citation type="submission" date="2019-01" db="EMBL/GenBank/DDBJ databases">
        <title>Sequencing of cultivated peanut Arachis hypogaea provides insights into genome evolution and oil improvement.</title>
        <authorList>
            <person name="Chen X."/>
        </authorList>
    </citation>
    <scope>NUCLEOTIDE SEQUENCE [LARGE SCALE GENOMIC DNA]</scope>
    <source>
        <strain evidence="12">cv. Fuhuasheng</strain>
        <tissue evidence="11">Leaves</tissue>
    </source>
</reference>
<organism evidence="11 12">
    <name type="scientific">Arachis hypogaea</name>
    <name type="common">Peanut</name>
    <dbReference type="NCBI Taxonomy" id="3818"/>
    <lineage>
        <taxon>Eukaryota</taxon>
        <taxon>Viridiplantae</taxon>
        <taxon>Streptophyta</taxon>
        <taxon>Embryophyta</taxon>
        <taxon>Tracheophyta</taxon>
        <taxon>Spermatophyta</taxon>
        <taxon>Magnoliopsida</taxon>
        <taxon>eudicotyledons</taxon>
        <taxon>Gunneridae</taxon>
        <taxon>Pentapetalae</taxon>
        <taxon>rosids</taxon>
        <taxon>fabids</taxon>
        <taxon>Fabales</taxon>
        <taxon>Fabaceae</taxon>
        <taxon>Papilionoideae</taxon>
        <taxon>50 kb inversion clade</taxon>
        <taxon>dalbergioids sensu lato</taxon>
        <taxon>Dalbergieae</taxon>
        <taxon>Pterocarpus clade</taxon>
        <taxon>Arachis</taxon>
    </lineage>
</organism>
<proteinExistence type="inferred from homology"/>
<evidence type="ECO:0000313" key="11">
    <source>
        <dbReference type="EMBL" id="RYQ95208.1"/>
    </source>
</evidence>
<keyword evidence="6" id="KW-0498">Mitosis</keyword>
<dbReference type="Proteomes" id="UP000289738">
    <property type="component" value="Chromosome B08"/>
</dbReference>
<evidence type="ECO:0000256" key="7">
    <source>
        <dbReference type="ARBA" id="ARBA00023054"/>
    </source>
</evidence>
<keyword evidence="5" id="KW-0493">Microtubule</keyword>